<evidence type="ECO:0000313" key="1">
    <source>
        <dbReference type="EMBL" id="GFX97282.1"/>
    </source>
</evidence>
<accession>A0A8X6RQP8</accession>
<organism evidence="1 2">
    <name type="scientific">Trichonephila clavipes</name>
    <name type="common">Golden silk orbweaver</name>
    <name type="synonym">Nephila clavipes</name>
    <dbReference type="NCBI Taxonomy" id="2585209"/>
    <lineage>
        <taxon>Eukaryota</taxon>
        <taxon>Metazoa</taxon>
        <taxon>Ecdysozoa</taxon>
        <taxon>Arthropoda</taxon>
        <taxon>Chelicerata</taxon>
        <taxon>Arachnida</taxon>
        <taxon>Araneae</taxon>
        <taxon>Araneomorphae</taxon>
        <taxon>Entelegynae</taxon>
        <taxon>Araneoidea</taxon>
        <taxon>Nephilidae</taxon>
        <taxon>Trichonephila</taxon>
    </lineage>
</organism>
<reference evidence="1" key="1">
    <citation type="submission" date="2020-08" db="EMBL/GenBank/DDBJ databases">
        <title>Multicomponent nature underlies the extraordinary mechanical properties of spider dragline silk.</title>
        <authorList>
            <person name="Kono N."/>
            <person name="Nakamura H."/>
            <person name="Mori M."/>
            <person name="Yoshida Y."/>
            <person name="Ohtoshi R."/>
            <person name="Malay A.D."/>
            <person name="Moran D.A.P."/>
            <person name="Tomita M."/>
            <person name="Numata K."/>
            <person name="Arakawa K."/>
        </authorList>
    </citation>
    <scope>NUCLEOTIDE SEQUENCE</scope>
</reference>
<dbReference type="EMBL" id="BMAU01021197">
    <property type="protein sequence ID" value="GFX97282.1"/>
    <property type="molecule type" value="Genomic_DNA"/>
</dbReference>
<sequence length="103" mass="11555">MYSTFAAWVSLNSRLAANSLVRLAEVEERREAPLSKLGWKRATTYCRLQGDRGYGQGQDVPQCGTCQSGGISNNNNNYKFFKMFQNCVKVRTIGLHFAAKKLS</sequence>
<keyword evidence="2" id="KW-1185">Reference proteome</keyword>
<protein>
    <submittedName>
        <fullName evidence="1">Uncharacterized protein</fullName>
    </submittedName>
</protein>
<proteinExistence type="predicted"/>
<evidence type="ECO:0000313" key="2">
    <source>
        <dbReference type="Proteomes" id="UP000887159"/>
    </source>
</evidence>
<gene>
    <name evidence="1" type="ORF">TNCV_1076531</name>
</gene>
<name>A0A8X6RQP8_TRICX</name>
<dbReference type="AlphaFoldDB" id="A0A8X6RQP8"/>
<comment type="caution">
    <text evidence="1">The sequence shown here is derived from an EMBL/GenBank/DDBJ whole genome shotgun (WGS) entry which is preliminary data.</text>
</comment>
<dbReference type="Proteomes" id="UP000887159">
    <property type="component" value="Unassembled WGS sequence"/>
</dbReference>